<protein>
    <submittedName>
        <fullName evidence="8">Membrane protein</fullName>
    </submittedName>
</protein>
<dbReference type="PANTHER" id="PTHR33406:SF13">
    <property type="entry name" value="MEMBRANE PROTEIN YDFJ"/>
    <property type="match status" value="1"/>
</dbReference>
<gene>
    <name evidence="8" type="ORF">GCM10011578_075140</name>
</gene>
<feature type="transmembrane region" description="Helical" evidence="6">
    <location>
        <begin position="674"/>
        <end position="697"/>
    </location>
</feature>
<feature type="transmembrane region" description="Helical" evidence="6">
    <location>
        <begin position="270"/>
        <end position="295"/>
    </location>
</feature>
<feature type="transmembrane region" description="Helical" evidence="6">
    <location>
        <begin position="230"/>
        <end position="249"/>
    </location>
</feature>
<feature type="transmembrane region" description="Helical" evidence="6">
    <location>
        <begin position="638"/>
        <end position="662"/>
    </location>
</feature>
<dbReference type="Gene3D" id="1.20.1640.10">
    <property type="entry name" value="Multidrug efflux transporter AcrB transmembrane domain"/>
    <property type="match status" value="2"/>
</dbReference>
<dbReference type="RefSeq" id="WP_229713594.1">
    <property type="nucleotide sequence ID" value="NZ_BMML01000022.1"/>
</dbReference>
<feature type="transmembrane region" description="Helical" evidence="6">
    <location>
        <begin position="180"/>
        <end position="198"/>
    </location>
</feature>
<evidence type="ECO:0000256" key="4">
    <source>
        <dbReference type="ARBA" id="ARBA00022989"/>
    </source>
</evidence>
<dbReference type="GO" id="GO:0005886">
    <property type="term" value="C:plasma membrane"/>
    <property type="evidence" value="ECO:0007669"/>
    <property type="project" value="UniProtKB-SubCell"/>
</dbReference>
<feature type="transmembrane region" description="Helical" evidence="6">
    <location>
        <begin position="301"/>
        <end position="328"/>
    </location>
</feature>
<organism evidence="8 9">
    <name type="scientific">Streptomyces fuscichromogenes</name>
    <dbReference type="NCBI Taxonomy" id="1324013"/>
    <lineage>
        <taxon>Bacteria</taxon>
        <taxon>Bacillati</taxon>
        <taxon>Actinomycetota</taxon>
        <taxon>Actinomycetes</taxon>
        <taxon>Kitasatosporales</taxon>
        <taxon>Streptomycetaceae</taxon>
        <taxon>Streptomyces</taxon>
    </lineage>
</organism>
<proteinExistence type="predicted"/>
<comment type="caution">
    <text evidence="8">The sequence shown here is derived from an EMBL/GenBank/DDBJ whole genome shotgun (WGS) entry which is preliminary data.</text>
</comment>
<feature type="transmembrane region" description="Helical" evidence="6">
    <location>
        <begin position="528"/>
        <end position="546"/>
    </location>
</feature>
<reference evidence="8" key="2">
    <citation type="submission" date="2020-09" db="EMBL/GenBank/DDBJ databases">
        <authorList>
            <person name="Sun Q."/>
            <person name="Zhou Y."/>
        </authorList>
    </citation>
    <scope>NUCLEOTIDE SEQUENCE</scope>
    <source>
        <strain evidence="8">CGMCC 4.7110</strain>
    </source>
</reference>
<evidence type="ECO:0000313" key="8">
    <source>
        <dbReference type="EMBL" id="GGN34346.1"/>
    </source>
</evidence>
<dbReference type="AlphaFoldDB" id="A0A918CVC9"/>
<keyword evidence="4 6" id="KW-1133">Transmembrane helix</keyword>
<dbReference type="PANTHER" id="PTHR33406">
    <property type="entry name" value="MEMBRANE PROTEIN MJ1562-RELATED"/>
    <property type="match status" value="1"/>
</dbReference>
<dbReference type="InterPro" id="IPR004869">
    <property type="entry name" value="MMPL_dom"/>
</dbReference>
<evidence type="ECO:0000313" key="9">
    <source>
        <dbReference type="Proteomes" id="UP000653411"/>
    </source>
</evidence>
<reference evidence="8" key="1">
    <citation type="journal article" date="2014" name="Int. J. Syst. Evol. Microbiol.">
        <title>Complete genome sequence of Corynebacterium casei LMG S-19264T (=DSM 44701T), isolated from a smear-ripened cheese.</title>
        <authorList>
            <consortium name="US DOE Joint Genome Institute (JGI-PGF)"/>
            <person name="Walter F."/>
            <person name="Albersmeier A."/>
            <person name="Kalinowski J."/>
            <person name="Ruckert C."/>
        </authorList>
    </citation>
    <scope>NUCLEOTIDE SEQUENCE</scope>
    <source>
        <strain evidence="8">CGMCC 4.7110</strain>
    </source>
</reference>
<feature type="domain" description="Membrane transport protein MMPL" evidence="7">
    <location>
        <begin position="398"/>
        <end position="706"/>
    </location>
</feature>
<accession>A0A918CVC9</accession>
<feature type="transmembrane region" description="Helical" evidence="6">
    <location>
        <begin position="371"/>
        <end position="390"/>
    </location>
</feature>
<keyword evidence="5 6" id="KW-0472">Membrane</keyword>
<sequence>MERRMMTVRIARWSATHPWRAICAWALFVAVCVGAGGAVGTRTSDADFSSGESGRAAEIVDSGRFPAPAVENVLVSARFGALDEAAARRAAAGVVARFRTLPEVAEVDPAELAPDGSALLVRAEMAGPGDDAAEHVRALLDATAAVAKGYPGLRVEEVGDASMDEALTSRIQGDFHKAELISIPVTLVILLVAFGALVAAGVPVLLALSSVGAAIGLSALSSHLVPATDALNSVILLVGMAVGVDYSLFYLRREREERAKGRTSADAVEIAAATSGHAVVVSGLAVTVAMGGLFIANGSTFHSLAIGAILVVTVAVLGSVTVLPALLAGLGRLLDRPRVPLVWRLTARRESEGRFWPTVLRPALRRPGPTLAVAVVALLALAAPALSMTLKLPDDADLPRSIPIMRSYDRLLDAFPSTGSSLQIAVRAPADQATRVRRALTGLGGRVRQDPLFAQDTRPRLRTSRDRTVSVLDVGVRYQAGTDGARRSVDELRQRLAPAALSGLPDARYAVGGWIAMNADFGSDVADAMPWAIGFVLVLTVAVLLATFRAPVVALTAIVLNSLSAAASYGLLTLVFQHHWAEAALGFRSNGGIVTWLPLFLFVVLFGLSMDYHVFVVSRIQEAVRDGMPTRQAVAHGITGSAGTVTSAAVVMVAVFSIFGTLSTLDMKQLGVGLAAAILLDATIIRAVVLPAAMILLGRWNWWTPRPLRPGRRTEPERLAVTAAGP</sequence>
<name>A0A918CVC9_9ACTN</name>
<keyword evidence="2" id="KW-1003">Cell membrane</keyword>
<feature type="domain" description="Membrane transport protein MMPL" evidence="7">
    <location>
        <begin position="73"/>
        <end position="369"/>
    </location>
</feature>
<dbReference type="SUPFAM" id="SSF82866">
    <property type="entry name" value="Multidrug efflux transporter AcrB transmembrane domain"/>
    <property type="match status" value="2"/>
</dbReference>
<evidence type="ECO:0000256" key="2">
    <source>
        <dbReference type="ARBA" id="ARBA00022475"/>
    </source>
</evidence>
<feature type="transmembrane region" description="Helical" evidence="6">
    <location>
        <begin position="205"/>
        <end position="224"/>
    </location>
</feature>
<feature type="transmembrane region" description="Helical" evidence="6">
    <location>
        <begin position="553"/>
        <end position="576"/>
    </location>
</feature>
<comment type="subcellular location">
    <subcellularLocation>
        <location evidence="1">Cell membrane</location>
        <topology evidence="1">Multi-pass membrane protein</topology>
    </subcellularLocation>
</comment>
<dbReference type="InterPro" id="IPR050545">
    <property type="entry name" value="Mycobact_MmpL"/>
</dbReference>
<evidence type="ECO:0000256" key="6">
    <source>
        <dbReference type="SAM" id="Phobius"/>
    </source>
</evidence>
<keyword evidence="3 6" id="KW-0812">Transmembrane</keyword>
<evidence type="ECO:0000256" key="1">
    <source>
        <dbReference type="ARBA" id="ARBA00004651"/>
    </source>
</evidence>
<dbReference type="Pfam" id="PF03176">
    <property type="entry name" value="MMPL"/>
    <property type="match status" value="2"/>
</dbReference>
<dbReference type="EMBL" id="BMML01000022">
    <property type="protein sequence ID" value="GGN34346.1"/>
    <property type="molecule type" value="Genomic_DNA"/>
</dbReference>
<feature type="transmembrane region" description="Helical" evidence="6">
    <location>
        <begin position="596"/>
        <end position="617"/>
    </location>
</feature>
<evidence type="ECO:0000259" key="7">
    <source>
        <dbReference type="Pfam" id="PF03176"/>
    </source>
</evidence>
<dbReference type="Proteomes" id="UP000653411">
    <property type="component" value="Unassembled WGS sequence"/>
</dbReference>
<keyword evidence="9" id="KW-1185">Reference proteome</keyword>
<evidence type="ECO:0000256" key="3">
    <source>
        <dbReference type="ARBA" id="ARBA00022692"/>
    </source>
</evidence>
<evidence type="ECO:0000256" key="5">
    <source>
        <dbReference type="ARBA" id="ARBA00023136"/>
    </source>
</evidence>